<dbReference type="Proteomes" id="UP001187471">
    <property type="component" value="Unassembled WGS sequence"/>
</dbReference>
<gene>
    <name evidence="7" type="ORF">RJ640_017252</name>
</gene>
<keyword evidence="5" id="KW-0333">Golgi apparatus</keyword>
<evidence type="ECO:0000256" key="4">
    <source>
        <dbReference type="ARBA" id="ARBA00022968"/>
    </source>
</evidence>
<dbReference type="AlphaFoldDB" id="A0AA88RR97"/>
<evidence type="ECO:0000256" key="5">
    <source>
        <dbReference type="ARBA" id="ARBA00023034"/>
    </source>
</evidence>
<organism evidence="7 8">
    <name type="scientific">Escallonia rubra</name>
    <dbReference type="NCBI Taxonomy" id="112253"/>
    <lineage>
        <taxon>Eukaryota</taxon>
        <taxon>Viridiplantae</taxon>
        <taxon>Streptophyta</taxon>
        <taxon>Embryophyta</taxon>
        <taxon>Tracheophyta</taxon>
        <taxon>Spermatophyta</taxon>
        <taxon>Magnoliopsida</taxon>
        <taxon>eudicotyledons</taxon>
        <taxon>Gunneridae</taxon>
        <taxon>Pentapetalae</taxon>
        <taxon>asterids</taxon>
        <taxon>campanulids</taxon>
        <taxon>Escalloniales</taxon>
        <taxon>Escalloniaceae</taxon>
        <taxon>Escallonia</taxon>
    </lineage>
</organism>
<comment type="similarity">
    <text evidence="2">Belongs to the glycosyltransferase 47 family.</text>
</comment>
<sequence>MVRGANLSCTITIKIYVQIQAGLKVHLCLDSLVQSHCGNHRKEVNKEDEVLQKMAANLEVITSRVLEAPCEKRKSKNAKYIPRGPTYWNAGAFHRSYMEMEEVFKVFVYEEGEPPIFHYGPMMDIYAIEGHFIQNIEVSHFRTKDPNIAHVYFLPFSVTMINEVVNETDSYVWGPMKRIALDYVSLVAAKYPYWNRSRGGDHFMLACHDKGPEISFTIPDLHKNSIQVLCNANTSEGFNPSKDVSIPEIYLPFDKTDGMIGGAPSSERSILVFFAGGLHGSIRPVLFKHWENKDKDVQVHQYLPKGVSYYGMIRKSKYCICASGFEVASPRMVEALYMGCVPVLIKEHYVKPFSDVLSWRSFSVEISVEEIPKLKEILMGISEREYVRMQKRGVQVRRHFEVNSPPKSYDVFHMILYSIWLRRFNTRVNGTSES</sequence>
<reference evidence="7" key="1">
    <citation type="submission" date="2022-12" db="EMBL/GenBank/DDBJ databases">
        <title>Draft genome assemblies for two species of Escallonia (Escalloniales).</title>
        <authorList>
            <person name="Chanderbali A."/>
            <person name="Dervinis C."/>
            <person name="Anghel I."/>
            <person name="Soltis D."/>
            <person name="Soltis P."/>
            <person name="Zapata F."/>
        </authorList>
    </citation>
    <scope>NUCLEOTIDE SEQUENCE</scope>
    <source>
        <strain evidence="7">UCBG92.1500</strain>
        <tissue evidence="7">Leaf</tissue>
    </source>
</reference>
<proteinExistence type="inferred from homology"/>
<evidence type="ECO:0000313" key="7">
    <source>
        <dbReference type="EMBL" id="KAK2987515.1"/>
    </source>
</evidence>
<dbReference type="Pfam" id="PF03016">
    <property type="entry name" value="Exostosin_GT47"/>
    <property type="match status" value="1"/>
</dbReference>
<dbReference type="GO" id="GO:0000139">
    <property type="term" value="C:Golgi membrane"/>
    <property type="evidence" value="ECO:0007669"/>
    <property type="project" value="UniProtKB-SubCell"/>
</dbReference>
<keyword evidence="3" id="KW-0328">Glycosyltransferase</keyword>
<keyword evidence="8" id="KW-1185">Reference proteome</keyword>
<protein>
    <recommendedName>
        <fullName evidence="6">Exostosin GT47 domain-containing protein</fullName>
    </recommendedName>
</protein>
<evidence type="ECO:0000256" key="1">
    <source>
        <dbReference type="ARBA" id="ARBA00004323"/>
    </source>
</evidence>
<dbReference type="PANTHER" id="PTHR11062">
    <property type="entry name" value="EXOSTOSIN HEPARAN SULFATE GLYCOSYLTRANSFERASE -RELATED"/>
    <property type="match status" value="1"/>
</dbReference>
<dbReference type="InterPro" id="IPR004263">
    <property type="entry name" value="Exostosin"/>
</dbReference>
<accession>A0AA88RR97</accession>
<evidence type="ECO:0000313" key="8">
    <source>
        <dbReference type="Proteomes" id="UP001187471"/>
    </source>
</evidence>
<comment type="subcellular location">
    <subcellularLocation>
        <location evidence="1">Golgi apparatus membrane</location>
        <topology evidence="1">Single-pass type II membrane protein</topology>
    </subcellularLocation>
</comment>
<keyword evidence="4" id="KW-0812">Transmembrane</keyword>
<evidence type="ECO:0000256" key="2">
    <source>
        <dbReference type="ARBA" id="ARBA00010271"/>
    </source>
</evidence>
<dbReference type="InterPro" id="IPR040911">
    <property type="entry name" value="Exostosin_GT47"/>
</dbReference>
<name>A0AA88RR97_9ASTE</name>
<keyword evidence="4" id="KW-0735">Signal-anchor</keyword>
<comment type="caution">
    <text evidence="7">The sequence shown here is derived from an EMBL/GenBank/DDBJ whole genome shotgun (WGS) entry which is preliminary data.</text>
</comment>
<keyword evidence="3" id="KW-0808">Transferase</keyword>
<feature type="domain" description="Exostosin GT47" evidence="6">
    <location>
        <begin position="101"/>
        <end position="379"/>
    </location>
</feature>
<evidence type="ECO:0000256" key="3">
    <source>
        <dbReference type="ARBA" id="ARBA00022676"/>
    </source>
</evidence>
<dbReference type="GO" id="GO:0016757">
    <property type="term" value="F:glycosyltransferase activity"/>
    <property type="evidence" value="ECO:0007669"/>
    <property type="project" value="UniProtKB-KW"/>
</dbReference>
<evidence type="ECO:0000259" key="6">
    <source>
        <dbReference type="Pfam" id="PF03016"/>
    </source>
</evidence>
<dbReference type="EMBL" id="JAVXUO010000979">
    <property type="protein sequence ID" value="KAK2987515.1"/>
    <property type="molecule type" value="Genomic_DNA"/>
</dbReference>
<dbReference type="PANTHER" id="PTHR11062:SF207">
    <property type="entry name" value="OS07G0188700 PROTEIN"/>
    <property type="match status" value="1"/>
</dbReference>